<dbReference type="RefSeq" id="WP_010861358.1">
    <property type="nucleotide sequence ID" value="NZ_KB933418.1"/>
</dbReference>
<dbReference type="Gene3D" id="1.10.443.10">
    <property type="entry name" value="Intergrase catalytic core"/>
    <property type="match status" value="1"/>
</dbReference>
<sequence>MAKVAQYYRVVVEILYTTGNRISELSAMKKEDINRSERSILITKGKRKKSRIVLFTRECGEQLSRYLKGWEDDMPTVFVNITGKRPICHRTVQKKLAEYGGQLCMKIPPHTLRHTFAARLAMKAMPLLCIQVLLRHKELQPMLL</sequence>
<comment type="caution">
    <text evidence="5">The sequence shown here is derived from an EMBL/GenBank/DDBJ whole genome shotgun (WGS) entry which is preliminary data.</text>
</comment>
<evidence type="ECO:0000256" key="2">
    <source>
        <dbReference type="ARBA" id="ARBA00022908"/>
    </source>
</evidence>
<dbReference type="EMBL" id="AQPX01000043">
    <property type="protein sequence ID" value="EON70236.1"/>
    <property type="molecule type" value="Genomic_DNA"/>
</dbReference>
<dbReference type="InterPro" id="IPR002104">
    <property type="entry name" value="Integrase_catalytic"/>
</dbReference>
<dbReference type="AlphaFoldDB" id="R7Z8H1"/>
<keyword evidence="2" id="KW-0229">DNA integration</keyword>
<evidence type="ECO:0000256" key="1">
    <source>
        <dbReference type="ARBA" id="ARBA00004496"/>
    </source>
</evidence>
<dbReference type="SUPFAM" id="SSF56349">
    <property type="entry name" value="DNA breaking-rejoining enzymes"/>
    <property type="match status" value="1"/>
</dbReference>
<dbReference type="Pfam" id="PF00589">
    <property type="entry name" value="Phage_integrase"/>
    <property type="match status" value="1"/>
</dbReference>
<reference evidence="5 6" key="1">
    <citation type="submission" date="2013-04" db="EMBL/GenBank/DDBJ databases">
        <title>Draft genome of the heavy metal tolerant bacterium Lysinibacillus sphaericus strain OT4b.31.</title>
        <authorList>
            <person name="Pena-Montenegro T.D."/>
            <person name="Dussan J."/>
        </authorList>
    </citation>
    <scope>NUCLEOTIDE SEQUENCE [LARGE SCALE GENOMIC DNA]</scope>
    <source>
        <strain evidence="5 6">OT4b.31</strain>
    </source>
</reference>
<keyword evidence="3" id="KW-0233">DNA recombination</keyword>
<dbReference type="PANTHER" id="PTHR30349:SF77">
    <property type="entry name" value="TYROSINE RECOMBINASE XERC"/>
    <property type="match status" value="1"/>
</dbReference>
<evidence type="ECO:0000256" key="3">
    <source>
        <dbReference type="ARBA" id="ARBA00023172"/>
    </source>
</evidence>
<dbReference type="InterPro" id="IPR011010">
    <property type="entry name" value="DNA_brk_join_enz"/>
</dbReference>
<comment type="subcellular location">
    <subcellularLocation>
        <location evidence="1">Cytoplasm</location>
    </subcellularLocation>
</comment>
<dbReference type="PROSITE" id="PS51898">
    <property type="entry name" value="TYR_RECOMBINASE"/>
    <property type="match status" value="1"/>
</dbReference>
<dbReference type="CDD" id="cd00397">
    <property type="entry name" value="DNA_BRE_C"/>
    <property type="match status" value="1"/>
</dbReference>
<dbReference type="GO" id="GO:0003677">
    <property type="term" value="F:DNA binding"/>
    <property type="evidence" value="ECO:0007669"/>
    <property type="project" value="InterPro"/>
</dbReference>
<dbReference type="InterPro" id="IPR013762">
    <property type="entry name" value="Integrase-like_cat_sf"/>
</dbReference>
<dbReference type="eggNOG" id="COG4974">
    <property type="taxonomic scope" value="Bacteria"/>
</dbReference>
<feature type="domain" description="Tyr recombinase" evidence="4">
    <location>
        <begin position="1"/>
        <end position="144"/>
    </location>
</feature>
<proteinExistence type="predicted"/>
<evidence type="ECO:0000313" key="5">
    <source>
        <dbReference type="EMBL" id="EON70236.1"/>
    </source>
</evidence>
<organism evidence="5 6">
    <name type="scientific">Lysinibacillus sphaericus OT4b.31</name>
    <dbReference type="NCBI Taxonomy" id="1285586"/>
    <lineage>
        <taxon>Bacteria</taxon>
        <taxon>Bacillati</taxon>
        <taxon>Bacillota</taxon>
        <taxon>Bacilli</taxon>
        <taxon>Bacillales</taxon>
        <taxon>Bacillaceae</taxon>
        <taxon>Lysinibacillus</taxon>
    </lineage>
</organism>
<name>R7Z8H1_LYSSH</name>
<dbReference type="GO" id="GO:0006310">
    <property type="term" value="P:DNA recombination"/>
    <property type="evidence" value="ECO:0007669"/>
    <property type="project" value="UniProtKB-KW"/>
</dbReference>
<dbReference type="OrthoDB" id="9801717at2"/>
<evidence type="ECO:0000313" key="6">
    <source>
        <dbReference type="Proteomes" id="UP000013911"/>
    </source>
</evidence>
<protein>
    <recommendedName>
        <fullName evidence="4">Tyr recombinase domain-containing protein</fullName>
    </recommendedName>
</protein>
<dbReference type="GO" id="GO:0005737">
    <property type="term" value="C:cytoplasm"/>
    <property type="evidence" value="ECO:0007669"/>
    <property type="project" value="UniProtKB-SubCell"/>
</dbReference>
<evidence type="ECO:0000259" key="4">
    <source>
        <dbReference type="PROSITE" id="PS51898"/>
    </source>
</evidence>
<dbReference type="GO" id="GO:0015074">
    <property type="term" value="P:DNA integration"/>
    <property type="evidence" value="ECO:0007669"/>
    <property type="project" value="UniProtKB-KW"/>
</dbReference>
<dbReference type="HOGENOM" id="CLU_1794162_0_0_9"/>
<dbReference type="PANTHER" id="PTHR30349">
    <property type="entry name" value="PHAGE INTEGRASE-RELATED"/>
    <property type="match status" value="1"/>
</dbReference>
<accession>R7Z8H1</accession>
<gene>
    <name evidence="5" type="ORF">H131_22311</name>
</gene>
<dbReference type="Proteomes" id="UP000013911">
    <property type="component" value="Unassembled WGS sequence"/>
</dbReference>
<dbReference type="InterPro" id="IPR050090">
    <property type="entry name" value="Tyrosine_recombinase_XerCD"/>
</dbReference>